<gene>
    <name evidence="1" type="ORF">L1987_48620</name>
</gene>
<evidence type="ECO:0000313" key="1">
    <source>
        <dbReference type="EMBL" id="KAI3774077.1"/>
    </source>
</evidence>
<protein>
    <submittedName>
        <fullName evidence="1">Uncharacterized protein</fullName>
    </submittedName>
</protein>
<dbReference type="EMBL" id="CM042033">
    <property type="protein sequence ID" value="KAI3774077.1"/>
    <property type="molecule type" value="Genomic_DNA"/>
</dbReference>
<reference evidence="2" key="1">
    <citation type="journal article" date="2022" name="Mol. Ecol. Resour.">
        <title>The genomes of chicory, endive, great burdock and yacon provide insights into Asteraceae palaeo-polyploidization history and plant inulin production.</title>
        <authorList>
            <person name="Fan W."/>
            <person name="Wang S."/>
            <person name="Wang H."/>
            <person name="Wang A."/>
            <person name="Jiang F."/>
            <person name="Liu H."/>
            <person name="Zhao H."/>
            <person name="Xu D."/>
            <person name="Zhang Y."/>
        </authorList>
    </citation>
    <scope>NUCLEOTIDE SEQUENCE [LARGE SCALE GENOMIC DNA]</scope>
    <source>
        <strain evidence="2">cv. Yunnan</strain>
    </source>
</reference>
<reference evidence="1 2" key="2">
    <citation type="journal article" date="2022" name="Mol. Ecol. Resour.">
        <title>The genomes of chicory, endive, great burdock and yacon provide insights into Asteraceae paleo-polyploidization history and plant inulin production.</title>
        <authorList>
            <person name="Fan W."/>
            <person name="Wang S."/>
            <person name="Wang H."/>
            <person name="Wang A."/>
            <person name="Jiang F."/>
            <person name="Liu H."/>
            <person name="Zhao H."/>
            <person name="Xu D."/>
            <person name="Zhang Y."/>
        </authorList>
    </citation>
    <scope>NUCLEOTIDE SEQUENCE [LARGE SCALE GENOMIC DNA]</scope>
    <source>
        <strain evidence="2">cv. Yunnan</strain>
        <tissue evidence="1">Leaves</tissue>
    </source>
</reference>
<keyword evidence="2" id="KW-1185">Reference proteome</keyword>
<name>A0ACB9FSA1_9ASTR</name>
<dbReference type="Proteomes" id="UP001056120">
    <property type="component" value="Linkage Group LG16"/>
</dbReference>
<sequence length="233" mass="25090">MKILAKIQGLKKWEDVLVGISKEEEVEKPMDVEEEVDDNGDDDDEDGGDDDGDSGGDEEGGDGDETGGDGRSGGYGDEVGGEGDTGEGEGDDGGDAGGDGGDGENFGDDDNGGKGSRGDNFNVEWTESDDDESVETNFSLDRSKWFKPLPSILDPIVQKPKKTDDISKIISWMYDSVKDLFVIKRKGGGIQYYIDVHALQSLPCWDIRTLSKLNIINPHNIGVANFAESFIVQ</sequence>
<evidence type="ECO:0000313" key="2">
    <source>
        <dbReference type="Proteomes" id="UP001056120"/>
    </source>
</evidence>
<organism evidence="1 2">
    <name type="scientific">Smallanthus sonchifolius</name>
    <dbReference type="NCBI Taxonomy" id="185202"/>
    <lineage>
        <taxon>Eukaryota</taxon>
        <taxon>Viridiplantae</taxon>
        <taxon>Streptophyta</taxon>
        <taxon>Embryophyta</taxon>
        <taxon>Tracheophyta</taxon>
        <taxon>Spermatophyta</taxon>
        <taxon>Magnoliopsida</taxon>
        <taxon>eudicotyledons</taxon>
        <taxon>Gunneridae</taxon>
        <taxon>Pentapetalae</taxon>
        <taxon>asterids</taxon>
        <taxon>campanulids</taxon>
        <taxon>Asterales</taxon>
        <taxon>Asteraceae</taxon>
        <taxon>Asteroideae</taxon>
        <taxon>Heliantheae alliance</taxon>
        <taxon>Millerieae</taxon>
        <taxon>Smallanthus</taxon>
    </lineage>
</organism>
<accession>A0ACB9FSA1</accession>
<comment type="caution">
    <text evidence="1">The sequence shown here is derived from an EMBL/GenBank/DDBJ whole genome shotgun (WGS) entry which is preliminary data.</text>
</comment>
<proteinExistence type="predicted"/>